<evidence type="ECO:0000256" key="2">
    <source>
        <dbReference type="SAM" id="MobiDB-lite"/>
    </source>
</evidence>
<dbReference type="RefSeq" id="XP_028132440.1">
    <property type="nucleotide sequence ID" value="XM_028276639.1"/>
</dbReference>
<dbReference type="RefSeq" id="XP_028146659.1">
    <property type="nucleotide sequence ID" value="XM_028290858.1"/>
</dbReference>
<protein>
    <submittedName>
        <fullName evidence="3">Uncharacterized protein LOC114327920</fullName>
    </submittedName>
    <submittedName>
        <fullName evidence="4">Uncharacterized protein LOC114331022</fullName>
    </submittedName>
    <submittedName>
        <fullName evidence="5">Uncharacterized protein LOC114340127</fullName>
    </submittedName>
</protein>
<feature type="region of interest" description="Disordered" evidence="2">
    <location>
        <begin position="1"/>
        <end position="22"/>
    </location>
</feature>
<reference evidence="3 4" key="1">
    <citation type="submission" date="2025-04" db="UniProtKB">
        <authorList>
            <consortium name="RefSeq"/>
        </authorList>
    </citation>
    <scope>IDENTIFICATION</scope>
    <source>
        <tissue evidence="3 4">Whole insect</tissue>
    </source>
</reference>
<feature type="coiled-coil region" evidence="1">
    <location>
        <begin position="61"/>
        <end position="95"/>
    </location>
</feature>
<dbReference type="AlphaFoldDB" id="A0A6P7FNA6"/>
<proteinExistence type="predicted"/>
<sequence>MSKDADNFSTPNNKRSRSEVSPLCQSNMAMINREELKSVLEESLDAKLNPRLDTIEIKLNNVATKEDINSLRAEISSLRRENNELKERVLLLESQVANFADMLGMQEEIRVNRAHPLGPSRLNGPIIAHIPWDDDIALVFKNIKKLKNTRIYVDRDYTKEVRWKRATLRKVMKKIKEQNSEIMVKLVFDKLLIESVRYSWDDQLGLMCGTENGPEKLLKDWNISLNLNMDTKQQVEDTIQMESGEGSVKKAGRVI</sequence>
<keyword evidence="1" id="KW-0175">Coiled coil</keyword>
<gene>
    <name evidence="4" type="primary">LOC114331022</name>
    <name evidence="3" type="synonym">LOC114327920</name>
    <name evidence="5" type="synonym">LOC114340127</name>
</gene>
<dbReference type="SUPFAM" id="SSF75704">
    <property type="entry name" value="Mitotic arrest deficient-like 1, Mad1"/>
    <property type="match status" value="1"/>
</dbReference>
<evidence type="ECO:0000313" key="5">
    <source>
        <dbReference type="RefSeq" id="XP_028146659.1"/>
    </source>
</evidence>
<organism evidence="4">
    <name type="scientific">Diabrotica virgifera virgifera</name>
    <name type="common">western corn rootworm</name>
    <dbReference type="NCBI Taxonomy" id="50390"/>
    <lineage>
        <taxon>Eukaryota</taxon>
        <taxon>Metazoa</taxon>
        <taxon>Ecdysozoa</taxon>
        <taxon>Arthropoda</taxon>
        <taxon>Hexapoda</taxon>
        <taxon>Insecta</taxon>
        <taxon>Pterygota</taxon>
        <taxon>Neoptera</taxon>
        <taxon>Endopterygota</taxon>
        <taxon>Coleoptera</taxon>
        <taxon>Polyphaga</taxon>
        <taxon>Cucujiformia</taxon>
        <taxon>Chrysomeloidea</taxon>
        <taxon>Chrysomelidae</taxon>
        <taxon>Galerucinae</taxon>
        <taxon>Diabroticina</taxon>
        <taxon>Diabroticites</taxon>
        <taxon>Diabrotica</taxon>
    </lineage>
</organism>
<dbReference type="RefSeq" id="XP_028136282.1">
    <property type="nucleotide sequence ID" value="XM_028280481.1"/>
</dbReference>
<evidence type="ECO:0000256" key="1">
    <source>
        <dbReference type="SAM" id="Coils"/>
    </source>
</evidence>
<evidence type="ECO:0000313" key="3">
    <source>
        <dbReference type="RefSeq" id="XP_028132440.1"/>
    </source>
</evidence>
<evidence type="ECO:0000313" key="4">
    <source>
        <dbReference type="RefSeq" id="XP_028136282.1"/>
    </source>
</evidence>
<accession>A0A6P7FNA6</accession>
<name>A0A6P7FNA6_DIAVI</name>